<evidence type="ECO:0000313" key="3">
    <source>
        <dbReference type="Proteomes" id="UP001518925"/>
    </source>
</evidence>
<dbReference type="EMBL" id="JAFELM010000013">
    <property type="protein sequence ID" value="MBM6616557.1"/>
    <property type="molecule type" value="Genomic_DNA"/>
</dbReference>
<organism evidence="2 3">
    <name type="scientific">Bacillus suaedaesalsae</name>
    <dbReference type="NCBI Taxonomy" id="2810349"/>
    <lineage>
        <taxon>Bacteria</taxon>
        <taxon>Bacillati</taxon>
        <taxon>Bacillota</taxon>
        <taxon>Bacilli</taxon>
        <taxon>Bacillales</taxon>
        <taxon>Bacillaceae</taxon>
        <taxon>Bacillus</taxon>
    </lineage>
</organism>
<reference evidence="2 3" key="1">
    <citation type="submission" date="2021-02" db="EMBL/GenBank/DDBJ databases">
        <title>Bacillus sp. RD4P76, an endophyte from a halophyte.</title>
        <authorList>
            <person name="Sun J.-Q."/>
        </authorList>
    </citation>
    <scope>NUCLEOTIDE SEQUENCE [LARGE SCALE GENOMIC DNA]</scope>
    <source>
        <strain evidence="2 3">RD4P76</strain>
    </source>
</reference>
<feature type="transmembrane region" description="Helical" evidence="1">
    <location>
        <begin position="105"/>
        <end position="126"/>
    </location>
</feature>
<keyword evidence="1" id="KW-0812">Transmembrane</keyword>
<keyword evidence="3" id="KW-1185">Reference proteome</keyword>
<protein>
    <submittedName>
        <fullName evidence="2">Uncharacterized protein</fullName>
    </submittedName>
</protein>
<keyword evidence="1" id="KW-0472">Membrane</keyword>
<name>A0ABS2DDN0_9BACI</name>
<proteinExistence type="predicted"/>
<dbReference type="RefSeq" id="WP_204201944.1">
    <property type="nucleotide sequence ID" value="NZ_JAFELM010000013.1"/>
</dbReference>
<keyword evidence="1" id="KW-1133">Transmembrane helix</keyword>
<evidence type="ECO:0000313" key="2">
    <source>
        <dbReference type="EMBL" id="MBM6616557.1"/>
    </source>
</evidence>
<accession>A0ABS2DDN0</accession>
<dbReference type="Proteomes" id="UP001518925">
    <property type="component" value="Unassembled WGS sequence"/>
</dbReference>
<sequence length="142" mass="16717">MKKFIVFILLICVLLYFTNPSKTEYTRWQSKQLQENKEGFIPEKLVSWMDQDVIDYRTTEVDYKLFSFYETKFSELGLEPIKAIGLFTIFLSIPSSMNIYRLGEVLFSIGSFVAIILILFIVLRIVRFIFKIGNKKEGEMEL</sequence>
<evidence type="ECO:0000256" key="1">
    <source>
        <dbReference type="SAM" id="Phobius"/>
    </source>
</evidence>
<gene>
    <name evidence="2" type="ORF">JR050_02525</name>
</gene>
<comment type="caution">
    <text evidence="2">The sequence shown here is derived from an EMBL/GenBank/DDBJ whole genome shotgun (WGS) entry which is preliminary data.</text>
</comment>